<dbReference type="KEGG" id="llu:AKJ09_09834"/>
<name>A0A0K1QBK9_9BACT</name>
<dbReference type="Pfam" id="PF06114">
    <property type="entry name" value="Peptidase_M78"/>
    <property type="match status" value="1"/>
</dbReference>
<gene>
    <name evidence="2" type="ORF">AKJ09_09834</name>
</gene>
<accession>A0A0K1QBK9</accession>
<organism evidence="2 3">
    <name type="scientific">Labilithrix luteola</name>
    <dbReference type="NCBI Taxonomy" id="1391654"/>
    <lineage>
        <taxon>Bacteria</taxon>
        <taxon>Pseudomonadati</taxon>
        <taxon>Myxococcota</taxon>
        <taxon>Polyangia</taxon>
        <taxon>Polyangiales</taxon>
        <taxon>Labilitrichaceae</taxon>
        <taxon>Labilithrix</taxon>
    </lineage>
</organism>
<evidence type="ECO:0000313" key="3">
    <source>
        <dbReference type="Proteomes" id="UP000064967"/>
    </source>
</evidence>
<dbReference type="InterPro" id="IPR010359">
    <property type="entry name" value="IrrE_HExxH"/>
</dbReference>
<feature type="domain" description="IrrE N-terminal-like" evidence="1">
    <location>
        <begin position="58"/>
        <end position="141"/>
    </location>
</feature>
<reference evidence="2 3" key="1">
    <citation type="submission" date="2015-08" db="EMBL/GenBank/DDBJ databases">
        <authorList>
            <person name="Babu N.S."/>
            <person name="Beckwith C.J."/>
            <person name="Beseler K.G."/>
            <person name="Brison A."/>
            <person name="Carone J.V."/>
            <person name="Caskin T.P."/>
            <person name="Diamond M."/>
            <person name="Durham M.E."/>
            <person name="Foxe J.M."/>
            <person name="Go M."/>
            <person name="Henderson B.A."/>
            <person name="Jones I.B."/>
            <person name="McGettigan J.A."/>
            <person name="Micheletti S.J."/>
            <person name="Nasrallah M.E."/>
            <person name="Ortiz D."/>
            <person name="Piller C.R."/>
            <person name="Privatt S.R."/>
            <person name="Schneider S.L."/>
            <person name="Sharp S."/>
            <person name="Smith T.C."/>
            <person name="Stanton J.D."/>
            <person name="Ullery H.E."/>
            <person name="Wilson R.J."/>
            <person name="Serrano M.G."/>
            <person name="Buck G."/>
            <person name="Lee V."/>
            <person name="Wang Y."/>
            <person name="Carvalho R."/>
            <person name="Voegtly L."/>
            <person name="Shi R."/>
            <person name="Duckworth R."/>
            <person name="Johnson A."/>
            <person name="Loviza R."/>
            <person name="Walstead R."/>
            <person name="Shah Z."/>
            <person name="Kiflezghi M."/>
            <person name="Wade K."/>
            <person name="Ball S.L."/>
            <person name="Bradley K.W."/>
            <person name="Asai D.J."/>
            <person name="Bowman C.A."/>
            <person name="Russell D.A."/>
            <person name="Pope W.H."/>
            <person name="Jacobs-Sera D."/>
            <person name="Hendrix R.W."/>
            <person name="Hatfull G.F."/>
        </authorList>
    </citation>
    <scope>NUCLEOTIDE SEQUENCE [LARGE SCALE GENOMIC DNA]</scope>
    <source>
        <strain evidence="2 3">DSM 27648</strain>
    </source>
</reference>
<evidence type="ECO:0000313" key="2">
    <source>
        <dbReference type="EMBL" id="AKV03171.1"/>
    </source>
</evidence>
<dbReference type="EMBL" id="CP012333">
    <property type="protein sequence ID" value="AKV03171.1"/>
    <property type="molecule type" value="Genomic_DNA"/>
</dbReference>
<dbReference type="Proteomes" id="UP000064967">
    <property type="component" value="Chromosome"/>
</dbReference>
<proteinExistence type="predicted"/>
<sequence length="208" mass="23297">MEPYELEGIASSAYGESGIEEERPDVVRVARALLGRHSIVRGKRPLHGPSALVRVEGEWRIMIARSLPDEYALFAIAHELGHWLIGRHHFRNDDEERAADYLAGALLAPRRAFLAARRALGDDLPALSSTFRTTETGAALRLGEVTGRPLAVISPARVRVRGPSDAVWPPEGTLRQWARRPVEGTRRVVFRDDPRRVMLDLDERFEAP</sequence>
<evidence type="ECO:0000259" key="1">
    <source>
        <dbReference type="Pfam" id="PF06114"/>
    </source>
</evidence>
<protein>
    <recommendedName>
        <fullName evidence="1">IrrE N-terminal-like domain-containing protein</fullName>
    </recommendedName>
</protein>
<keyword evidence="3" id="KW-1185">Reference proteome</keyword>
<dbReference type="STRING" id="1391654.AKJ09_09834"/>
<dbReference type="AlphaFoldDB" id="A0A0K1QBK9"/>
<dbReference type="Gene3D" id="1.10.10.2910">
    <property type="match status" value="1"/>
</dbReference>